<dbReference type="InterPro" id="IPR055299">
    <property type="entry name" value="TIMMDC1"/>
</dbReference>
<evidence type="ECO:0000256" key="8">
    <source>
        <dbReference type="SAM" id="Phobius"/>
    </source>
</evidence>
<dbReference type="Pfam" id="PF02466">
    <property type="entry name" value="Tim17"/>
    <property type="match status" value="1"/>
</dbReference>
<dbReference type="PANTHER" id="PTHR13002:SF1">
    <property type="entry name" value="COMPLEX I ASSEMBLY FACTOR TIMMDC1, MITOCHONDRIAL"/>
    <property type="match status" value="1"/>
</dbReference>
<comment type="similarity">
    <text evidence="2">Belongs to the Tim17/Tim22/Tim23 family.</text>
</comment>
<dbReference type="EMBL" id="JARPUR010000005">
    <property type="protein sequence ID" value="KAK4875098.1"/>
    <property type="molecule type" value="Genomic_DNA"/>
</dbReference>
<dbReference type="AlphaFoldDB" id="A0AAN7SM20"/>
<evidence type="ECO:0000256" key="7">
    <source>
        <dbReference type="ARBA" id="ARBA00041344"/>
    </source>
</evidence>
<evidence type="ECO:0000256" key="5">
    <source>
        <dbReference type="ARBA" id="ARBA00023136"/>
    </source>
</evidence>
<feature type="transmembrane region" description="Helical" evidence="8">
    <location>
        <begin position="176"/>
        <end position="199"/>
    </location>
</feature>
<keyword evidence="5 8" id="KW-0472">Membrane</keyword>
<evidence type="ECO:0000256" key="1">
    <source>
        <dbReference type="ARBA" id="ARBA00004141"/>
    </source>
</evidence>
<proteinExistence type="inferred from homology"/>
<name>A0AAN7SM20_9COLE</name>
<evidence type="ECO:0000313" key="10">
    <source>
        <dbReference type="Proteomes" id="UP001353858"/>
    </source>
</evidence>
<comment type="caution">
    <text evidence="9">The sequence shown here is derived from an EMBL/GenBank/DDBJ whole genome shotgun (WGS) entry which is preliminary data.</text>
</comment>
<dbReference type="GO" id="GO:0005739">
    <property type="term" value="C:mitochondrion"/>
    <property type="evidence" value="ECO:0007669"/>
    <property type="project" value="TreeGrafter"/>
</dbReference>
<feature type="transmembrane region" description="Helical" evidence="8">
    <location>
        <begin position="66"/>
        <end position="85"/>
    </location>
</feature>
<evidence type="ECO:0000256" key="3">
    <source>
        <dbReference type="ARBA" id="ARBA00022692"/>
    </source>
</evidence>
<comment type="subcellular location">
    <subcellularLocation>
        <location evidence="1">Membrane</location>
        <topology evidence="1">Multi-pass membrane protein</topology>
    </subcellularLocation>
</comment>
<evidence type="ECO:0000256" key="4">
    <source>
        <dbReference type="ARBA" id="ARBA00022989"/>
    </source>
</evidence>
<sequence length="262" mass="29969">MIRNNFTKIAFLSPLTWMNNDKVSKDIKTVKEADLSVFEKETGWERVCQLFRKDDFGRISSELHSIIQISCFSTVFGIFYGGIVYSREAYIDFMKNNQATAFTSHFDAKKKLQDAITLSFAKGAFKWSWRLTLFSSTYITVSTCAAAYRGKNGIIEHCIGGAAAGFVYRFKLGPRAWVVGTTIGLVLGTFTGVITYSLLNLTGMTMQDVRYWNYKWLEKRTDSFNKAHKEHIEKEQSILFRERERKLGNTGAKLDFIPDKTD</sequence>
<dbReference type="GO" id="GO:0016020">
    <property type="term" value="C:membrane"/>
    <property type="evidence" value="ECO:0007669"/>
    <property type="project" value="UniProtKB-SubCell"/>
</dbReference>
<reference evidence="10" key="1">
    <citation type="submission" date="2023-01" db="EMBL/GenBank/DDBJ databases">
        <title>Key to firefly adult light organ development and bioluminescence: homeobox transcription factors regulate luciferase expression and transportation to peroxisome.</title>
        <authorList>
            <person name="Fu X."/>
        </authorList>
    </citation>
    <scope>NUCLEOTIDE SEQUENCE [LARGE SCALE GENOMIC DNA]</scope>
</reference>
<accession>A0AAN7SM20</accession>
<protein>
    <recommendedName>
        <fullName evidence="6">Complex I assembly factor TIMMDC1, mitochondrial</fullName>
    </recommendedName>
    <alternativeName>
        <fullName evidence="7">Translocase of inner mitochondrial membrane domain-containing protein 1</fullName>
    </alternativeName>
</protein>
<dbReference type="PANTHER" id="PTHR13002">
    <property type="entry name" value="C3ORF1 PROTEIN-RELATED"/>
    <property type="match status" value="1"/>
</dbReference>
<gene>
    <name evidence="9" type="ORF">RN001_011520</name>
</gene>
<evidence type="ECO:0000256" key="6">
    <source>
        <dbReference type="ARBA" id="ARBA00040778"/>
    </source>
</evidence>
<keyword evidence="10" id="KW-1185">Reference proteome</keyword>
<keyword evidence="3 8" id="KW-0812">Transmembrane</keyword>
<evidence type="ECO:0000256" key="2">
    <source>
        <dbReference type="ARBA" id="ARBA00008444"/>
    </source>
</evidence>
<keyword evidence="4 8" id="KW-1133">Transmembrane helix</keyword>
<dbReference type="Proteomes" id="UP001353858">
    <property type="component" value="Unassembled WGS sequence"/>
</dbReference>
<evidence type="ECO:0000313" key="9">
    <source>
        <dbReference type="EMBL" id="KAK4875098.1"/>
    </source>
</evidence>
<organism evidence="9 10">
    <name type="scientific">Aquatica leii</name>
    <dbReference type="NCBI Taxonomy" id="1421715"/>
    <lineage>
        <taxon>Eukaryota</taxon>
        <taxon>Metazoa</taxon>
        <taxon>Ecdysozoa</taxon>
        <taxon>Arthropoda</taxon>
        <taxon>Hexapoda</taxon>
        <taxon>Insecta</taxon>
        <taxon>Pterygota</taxon>
        <taxon>Neoptera</taxon>
        <taxon>Endopterygota</taxon>
        <taxon>Coleoptera</taxon>
        <taxon>Polyphaga</taxon>
        <taxon>Elateriformia</taxon>
        <taxon>Elateroidea</taxon>
        <taxon>Lampyridae</taxon>
        <taxon>Luciolinae</taxon>
        <taxon>Aquatica</taxon>
    </lineage>
</organism>
<dbReference type="GO" id="GO:0032981">
    <property type="term" value="P:mitochondrial respiratory chain complex I assembly"/>
    <property type="evidence" value="ECO:0007669"/>
    <property type="project" value="InterPro"/>
</dbReference>